<evidence type="ECO:0000256" key="5">
    <source>
        <dbReference type="ARBA" id="ARBA00023167"/>
    </source>
</evidence>
<dbReference type="SUPFAM" id="SSF53167">
    <property type="entry name" value="Purine and uridine phosphorylases"/>
    <property type="match status" value="1"/>
</dbReference>
<dbReference type="EC" id="3.2.2.9" evidence="2"/>
<accession>A0A926F6W3</accession>
<dbReference type="Gene3D" id="3.40.50.1580">
    <property type="entry name" value="Nucleoside phosphorylase domain"/>
    <property type="match status" value="1"/>
</dbReference>
<dbReference type="GO" id="GO:0009164">
    <property type="term" value="P:nucleoside catabolic process"/>
    <property type="evidence" value="ECO:0007669"/>
    <property type="project" value="InterPro"/>
</dbReference>
<dbReference type="RefSeq" id="WP_262431062.1">
    <property type="nucleotide sequence ID" value="NZ_JACRTE010000001.1"/>
</dbReference>
<sequence length="228" mass="24508">MIGIIGAMQVEVEHIKAVMTDVETETISGIEFCRGKISGKDMVAAKCGIGKVFASVCAEAMILRYNPDVIVNIGVAGTLTNELNTTDIAVAKSVVHHDLDTSPLGDPIGLISGVNIINIECDKKVSSLLEKCVKSLGINCKAGVIASGDQFVCTTERKNFIRDTFNAIACEMEGASIGHVCFINGTRFGVLRAISDGADEKSHMDYDKFVPLAAKNSFEVIKRFIEEF</sequence>
<evidence type="ECO:0000256" key="1">
    <source>
        <dbReference type="ARBA" id="ARBA00004945"/>
    </source>
</evidence>
<dbReference type="NCBIfam" id="NF004079">
    <property type="entry name" value="PRK05584.1"/>
    <property type="match status" value="1"/>
</dbReference>
<keyword evidence="5" id="KW-0486">Methionine biosynthesis</keyword>
<evidence type="ECO:0000259" key="6">
    <source>
        <dbReference type="Pfam" id="PF01048"/>
    </source>
</evidence>
<gene>
    <name evidence="7" type="ORF">H8706_00440</name>
</gene>
<protein>
    <recommendedName>
        <fullName evidence="2">adenosylhomocysteine nucleosidase</fullName>
        <ecNumber evidence="2">3.2.2.9</ecNumber>
    </recommendedName>
</protein>
<dbReference type="Pfam" id="PF01048">
    <property type="entry name" value="PNP_UDP_1"/>
    <property type="match status" value="1"/>
</dbReference>
<evidence type="ECO:0000256" key="4">
    <source>
        <dbReference type="ARBA" id="ARBA00022801"/>
    </source>
</evidence>
<evidence type="ECO:0000256" key="3">
    <source>
        <dbReference type="ARBA" id="ARBA00022605"/>
    </source>
</evidence>
<dbReference type="GO" id="GO:0005829">
    <property type="term" value="C:cytosol"/>
    <property type="evidence" value="ECO:0007669"/>
    <property type="project" value="TreeGrafter"/>
</dbReference>
<keyword evidence="7" id="KW-0326">Glycosidase</keyword>
<evidence type="ECO:0000313" key="7">
    <source>
        <dbReference type="EMBL" id="MBC8595343.1"/>
    </source>
</evidence>
<dbReference type="PANTHER" id="PTHR46832:SF1">
    <property type="entry name" value="5'-METHYLTHIOADENOSINE_S-ADENOSYLHOMOCYSTEINE NUCLEOSIDASE"/>
    <property type="match status" value="1"/>
</dbReference>
<dbReference type="PANTHER" id="PTHR46832">
    <property type="entry name" value="5'-METHYLTHIOADENOSINE/S-ADENOSYLHOMOCYSTEINE NUCLEOSIDASE"/>
    <property type="match status" value="1"/>
</dbReference>
<name>A0A926F6W3_9FIRM</name>
<proteinExistence type="predicted"/>
<evidence type="ECO:0000256" key="2">
    <source>
        <dbReference type="ARBA" id="ARBA00011974"/>
    </source>
</evidence>
<dbReference type="InterPro" id="IPR035994">
    <property type="entry name" value="Nucleoside_phosphorylase_sf"/>
</dbReference>
<dbReference type="GO" id="GO:0008782">
    <property type="term" value="F:adenosylhomocysteine nucleosidase activity"/>
    <property type="evidence" value="ECO:0007669"/>
    <property type="project" value="UniProtKB-EC"/>
</dbReference>
<dbReference type="InterPro" id="IPR000845">
    <property type="entry name" value="Nucleoside_phosphorylase_d"/>
</dbReference>
<dbReference type="GO" id="GO:0019509">
    <property type="term" value="P:L-methionine salvage from methylthioadenosine"/>
    <property type="evidence" value="ECO:0007669"/>
    <property type="project" value="InterPro"/>
</dbReference>
<dbReference type="Proteomes" id="UP000647416">
    <property type="component" value="Unassembled WGS sequence"/>
</dbReference>
<dbReference type="GO" id="GO:0008930">
    <property type="term" value="F:methylthioadenosine nucleosidase activity"/>
    <property type="evidence" value="ECO:0007669"/>
    <property type="project" value="InterPro"/>
</dbReference>
<keyword evidence="8" id="KW-1185">Reference proteome</keyword>
<dbReference type="AlphaFoldDB" id="A0A926F6W3"/>
<keyword evidence="3" id="KW-0028">Amino-acid biosynthesis</keyword>
<comment type="pathway">
    <text evidence="1">Amino-acid biosynthesis; L-methionine biosynthesis via salvage pathway; S-methyl-5-thio-alpha-D-ribose 1-phosphate from S-methyl-5'-thioadenosine (hydrolase route): step 1/2.</text>
</comment>
<keyword evidence="4 7" id="KW-0378">Hydrolase</keyword>
<dbReference type="InterPro" id="IPR010049">
    <property type="entry name" value="MTA_SAH_Nsdase"/>
</dbReference>
<feature type="domain" description="Nucleoside phosphorylase" evidence="6">
    <location>
        <begin position="2"/>
        <end position="226"/>
    </location>
</feature>
<organism evidence="7 8">
    <name type="scientific">Qingrenia yutianensis</name>
    <dbReference type="NCBI Taxonomy" id="2763676"/>
    <lineage>
        <taxon>Bacteria</taxon>
        <taxon>Bacillati</taxon>
        <taxon>Bacillota</taxon>
        <taxon>Clostridia</taxon>
        <taxon>Eubacteriales</taxon>
        <taxon>Oscillospiraceae</taxon>
        <taxon>Qingrenia</taxon>
    </lineage>
</organism>
<dbReference type="NCBIfam" id="TIGR01704">
    <property type="entry name" value="MTA_SAH-Nsdase"/>
    <property type="match status" value="1"/>
</dbReference>
<reference evidence="7" key="1">
    <citation type="submission" date="2020-08" db="EMBL/GenBank/DDBJ databases">
        <title>Genome public.</title>
        <authorList>
            <person name="Liu C."/>
            <person name="Sun Q."/>
        </authorList>
    </citation>
    <scope>NUCLEOTIDE SEQUENCE</scope>
    <source>
        <strain evidence="7">NSJ-50</strain>
    </source>
</reference>
<dbReference type="GO" id="GO:0019284">
    <property type="term" value="P:L-methionine salvage from S-adenosylmethionine"/>
    <property type="evidence" value="ECO:0007669"/>
    <property type="project" value="TreeGrafter"/>
</dbReference>
<dbReference type="CDD" id="cd09008">
    <property type="entry name" value="MTAN"/>
    <property type="match status" value="1"/>
</dbReference>
<evidence type="ECO:0000313" key="8">
    <source>
        <dbReference type="Proteomes" id="UP000647416"/>
    </source>
</evidence>
<comment type="caution">
    <text evidence="7">The sequence shown here is derived from an EMBL/GenBank/DDBJ whole genome shotgun (WGS) entry which is preliminary data.</text>
</comment>
<dbReference type="EMBL" id="JACRTE010000001">
    <property type="protein sequence ID" value="MBC8595343.1"/>
    <property type="molecule type" value="Genomic_DNA"/>
</dbReference>